<dbReference type="PROSITE" id="PS51257">
    <property type="entry name" value="PROKAR_LIPOPROTEIN"/>
    <property type="match status" value="1"/>
</dbReference>
<organism evidence="1 2">
    <name type="scientific">Salinivirga cyanobacteriivorans</name>
    <dbReference type="NCBI Taxonomy" id="1307839"/>
    <lineage>
        <taxon>Bacteria</taxon>
        <taxon>Pseudomonadati</taxon>
        <taxon>Bacteroidota</taxon>
        <taxon>Bacteroidia</taxon>
        <taxon>Bacteroidales</taxon>
        <taxon>Salinivirgaceae</taxon>
        <taxon>Salinivirga</taxon>
    </lineage>
</organism>
<dbReference type="Proteomes" id="UP000064893">
    <property type="component" value="Chromosome"/>
</dbReference>
<gene>
    <name evidence="1" type="ORF">L21SP5_01205</name>
</gene>
<dbReference type="EMBL" id="CP013118">
    <property type="protein sequence ID" value="ALO14860.1"/>
    <property type="molecule type" value="Genomic_DNA"/>
</dbReference>
<sequence>MNRLILVILVAFAFIAGCKNEETTIKEDAKELVKIEKQIVDLTIKANSNENPMLSRKADSLTTVLQKRSNELQLKYKKLNKIKDFQEAYQKVKEEVFKK</sequence>
<accession>A0A0S2HYG2</accession>
<protein>
    <submittedName>
        <fullName evidence="1">Uncharacterized protein</fullName>
    </submittedName>
</protein>
<reference evidence="1 2" key="1">
    <citation type="submission" date="2015-11" db="EMBL/GenBank/DDBJ databases">
        <title>Description and complete genome sequence of a novel strain predominating in hypersaline microbial mats and representing a new family of the Bacteriodetes phylum.</title>
        <authorList>
            <person name="Spring S."/>
            <person name="Bunk B."/>
            <person name="Sproer C."/>
            <person name="Klenk H.-P."/>
        </authorList>
    </citation>
    <scope>NUCLEOTIDE SEQUENCE [LARGE SCALE GENOMIC DNA]</scope>
    <source>
        <strain evidence="1 2">L21-Spi-D4</strain>
    </source>
</reference>
<dbReference type="RefSeq" id="WP_057952373.1">
    <property type="nucleotide sequence ID" value="NZ_CP013118.1"/>
</dbReference>
<evidence type="ECO:0000313" key="2">
    <source>
        <dbReference type="Proteomes" id="UP000064893"/>
    </source>
</evidence>
<proteinExistence type="predicted"/>
<name>A0A0S2HYG2_9BACT</name>
<dbReference type="KEGG" id="blq:L21SP5_01205"/>
<evidence type="ECO:0000313" key="1">
    <source>
        <dbReference type="EMBL" id="ALO14860.1"/>
    </source>
</evidence>
<dbReference type="STRING" id="1307839.L21SP5_01205"/>
<dbReference type="AlphaFoldDB" id="A0A0S2HYG2"/>
<keyword evidence="2" id="KW-1185">Reference proteome</keyword>